<accession>A0ABU0G2X9</accession>
<evidence type="ECO:0000313" key="2">
    <source>
        <dbReference type="Proteomes" id="UP001238496"/>
    </source>
</evidence>
<reference evidence="1 2" key="1">
    <citation type="submission" date="2023-07" db="EMBL/GenBank/DDBJ databases">
        <title>Genomic Encyclopedia of Type Strains, Phase IV (KMG-IV): sequencing the most valuable type-strain genomes for metagenomic binning, comparative biology and taxonomic classification.</title>
        <authorList>
            <person name="Goeker M."/>
        </authorList>
    </citation>
    <scope>NUCLEOTIDE SEQUENCE [LARGE SCALE GENOMIC DNA]</scope>
    <source>
        <strain evidence="1 2">DSM 1111</strain>
    </source>
</reference>
<comment type="caution">
    <text evidence="1">The sequence shown here is derived from an EMBL/GenBank/DDBJ whole genome shotgun (WGS) entry which is preliminary data.</text>
</comment>
<name>A0ABU0G2X9_9HYPH</name>
<sequence length="300" mass="34089">MGGTLTNLTHTPYAGPTHPFTIGLSTLDPNRWIEPDSDLTRYLAEKRDLAATRLPEIFRATDDSLVAQQECLTELVSHLETHHQELYHRDGNLIHVAGHTLDLSDETLPPLLRAGMLVQDDLVIMMRREAGWYIAAAHLSFPSSWLLAEKFDRPMEEVHEHVPGFEGGTRNAAMINRIFDHLAPGLPAERFNWSINWREKLFHPETGRNDTAEPDEAVVRVERQTLTKLPETSAIVFTIRIYLDPVTLFEKHADGRRLALALAGQLEALSEPQLRYKGLDRQRSRLVARLRQDATSENRS</sequence>
<dbReference type="Proteomes" id="UP001238496">
    <property type="component" value="Unassembled WGS sequence"/>
</dbReference>
<dbReference type="InterPro" id="IPR021848">
    <property type="entry name" value="HODM_asu-like"/>
</dbReference>
<dbReference type="Pfam" id="PF11927">
    <property type="entry name" value="HODM_asu-like"/>
    <property type="match status" value="1"/>
</dbReference>
<organism evidence="1 2">
    <name type="scientific">Peteryoungia aggregata LMG 23059</name>
    <dbReference type="NCBI Taxonomy" id="1368425"/>
    <lineage>
        <taxon>Bacteria</taxon>
        <taxon>Pseudomonadati</taxon>
        <taxon>Pseudomonadota</taxon>
        <taxon>Alphaproteobacteria</taxon>
        <taxon>Hyphomicrobiales</taxon>
        <taxon>Rhizobiaceae</taxon>
        <taxon>Peteryoungia</taxon>
    </lineage>
</organism>
<evidence type="ECO:0008006" key="3">
    <source>
        <dbReference type="Google" id="ProtNLM"/>
    </source>
</evidence>
<proteinExistence type="predicted"/>
<dbReference type="EMBL" id="JAUSUW010000001">
    <property type="protein sequence ID" value="MDQ0419077.1"/>
    <property type="molecule type" value="Genomic_DNA"/>
</dbReference>
<gene>
    <name evidence="1" type="ORF">J2045_000087</name>
</gene>
<evidence type="ECO:0000313" key="1">
    <source>
        <dbReference type="EMBL" id="MDQ0419077.1"/>
    </source>
</evidence>
<protein>
    <recommendedName>
        <fullName evidence="3">DUF3445 domain-containing protein</fullName>
    </recommendedName>
</protein>
<keyword evidence="2" id="KW-1185">Reference proteome</keyword>
<dbReference type="RefSeq" id="WP_307367865.1">
    <property type="nucleotide sequence ID" value="NZ_JAUSUW010000001.1"/>
</dbReference>